<dbReference type="PROSITE" id="PS50887">
    <property type="entry name" value="GGDEF"/>
    <property type="match status" value="1"/>
</dbReference>
<dbReference type="Gene3D" id="3.30.70.270">
    <property type="match status" value="1"/>
</dbReference>
<feature type="region of interest" description="Disordered" evidence="3">
    <location>
        <begin position="392"/>
        <end position="413"/>
    </location>
</feature>
<sequence length="413" mass="43226">MDSQALLHLLALGNLVLAGVLWCHAAGRRGRGDLSAVLAARLCQGGAWLVPAWLGPMNDIVTAVFFIALTAGIAFEVAAFRQLAGGRIASRLLLQVFAVGALVVALAALLAGSVALPAQPGVLLAALFIVAAAAALGRGWRGASLLRRTMAAVNLLPLLAVAGGVIIRSRPVQELLIGRLDWASGYVDGAVIEQWALVAFLLVLLVNAAGTLLLGRDGLQSEMERLQVVDALTDVPNRRGFYQGLAPWLALARRPGQPTAVVILNLDSFKRVNDHYGHGVGDTVLKAIVDAVRGQLRDSDLMGRLGGAEFALLLPRTGLPEAVVVAERIRQAVAALPVKAERAVINLTASMGVTTIRAEDSTVSLFKRADEALQAAKLRGRNQVVAAAAPVLPDDDADLDPPAAAPTTVGQHR</sequence>
<evidence type="ECO:0000256" key="4">
    <source>
        <dbReference type="SAM" id="Phobius"/>
    </source>
</evidence>
<feature type="transmembrane region" description="Helical" evidence="4">
    <location>
        <begin position="6"/>
        <end position="27"/>
    </location>
</feature>
<keyword evidence="4" id="KW-0812">Transmembrane</keyword>
<dbReference type="CDD" id="cd01949">
    <property type="entry name" value="GGDEF"/>
    <property type="match status" value="1"/>
</dbReference>
<feature type="transmembrane region" description="Helical" evidence="4">
    <location>
        <begin position="34"/>
        <end position="54"/>
    </location>
</feature>
<gene>
    <name evidence="6" type="ORF">GCM10011572_25190</name>
</gene>
<evidence type="ECO:0000256" key="3">
    <source>
        <dbReference type="SAM" id="MobiDB-lite"/>
    </source>
</evidence>
<keyword evidence="4" id="KW-1133">Transmembrane helix</keyword>
<dbReference type="SUPFAM" id="SSF55073">
    <property type="entry name" value="Nucleotide cyclase"/>
    <property type="match status" value="1"/>
</dbReference>
<dbReference type="InterPro" id="IPR000160">
    <property type="entry name" value="GGDEF_dom"/>
</dbReference>
<dbReference type="SMART" id="SM00267">
    <property type="entry name" value="GGDEF"/>
    <property type="match status" value="1"/>
</dbReference>
<evidence type="ECO:0000256" key="2">
    <source>
        <dbReference type="ARBA" id="ARBA00034247"/>
    </source>
</evidence>
<dbReference type="Proteomes" id="UP000622638">
    <property type="component" value="Unassembled WGS sequence"/>
</dbReference>
<dbReference type="EMBL" id="BMKG01000009">
    <property type="protein sequence ID" value="GGC02220.1"/>
    <property type="molecule type" value="Genomic_DNA"/>
</dbReference>
<feature type="domain" description="GGDEF" evidence="5">
    <location>
        <begin position="257"/>
        <end position="389"/>
    </location>
</feature>
<dbReference type="PANTHER" id="PTHR45138">
    <property type="entry name" value="REGULATORY COMPONENTS OF SENSORY TRANSDUCTION SYSTEM"/>
    <property type="match status" value="1"/>
</dbReference>
<evidence type="ECO:0000313" key="6">
    <source>
        <dbReference type="EMBL" id="GGC02220.1"/>
    </source>
</evidence>
<evidence type="ECO:0000313" key="7">
    <source>
        <dbReference type="Proteomes" id="UP000622638"/>
    </source>
</evidence>
<evidence type="ECO:0000259" key="5">
    <source>
        <dbReference type="PROSITE" id="PS50887"/>
    </source>
</evidence>
<feature type="transmembrane region" description="Helical" evidence="4">
    <location>
        <begin position="92"/>
        <end position="112"/>
    </location>
</feature>
<comment type="caution">
    <text evidence="6">The sequence shown here is derived from an EMBL/GenBank/DDBJ whole genome shotgun (WGS) entry which is preliminary data.</text>
</comment>
<reference evidence="7" key="1">
    <citation type="journal article" date="2019" name="Int. J. Syst. Evol. Microbiol.">
        <title>The Global Catalogue of Microorganisms (GCM) 10K type strain sequencing project: providing services to taxonomists for standard genome sequencing and annotation.</title>
        <authorList>
            <consortium name="The Broad Institute Genomics Platform"/>
            <consortium name="The Broad Institute Genome Sequencing Center for Infectious Disease"/>
            <person name="Wu L."/>
            <person name="Ma J."/>
        </authorList>
    </citation>
    <scope>NUCLEOTIDE SEQUENCE [LARGE SCALE GENOMIC DNA]</scope>
    <source>
        <strain evidence="7">CGMCC 1.15931</strain>
    </source>
</reference>
<feature type="transmembrane region" description="Helical" evidence="4">
    <location>
        <begin position="60"/>
        <end position="80"/>
    </location>
</feature>
<dbReference type="RefSeq" id="WP_188915976.1">
    <property type="nucleotide sequence ID" value="NZ_BMKG01000009.1"/>
</dbReference>
<feature type="transmembrane region" description="Helical" evidence="4">
    <location>
        <begin position="118"/>
        <end position="137"/>
    </location>
</feature>
<dbReference type="InterPro" id="IPR043128">
    <property type="entry name" value="Rev_trsase/Diguanyl_cyclase"/>
</dbReference>
<feature type="transmembrane region" description="Helical" evidence="4">
    <location>
        <begin position="149"/>
        <end position="167"/>
    </location>
</feature>
<accession>A0ABQ1KP73</accession>
<dbReference type="InterPro" id="IPR050469">
    <property type="entry name" value="Diguanylate_Cyclase"/>
</dbReference>
<dbReference type="PANTHER" id="PTHR45138:SF9">
    <property type="entry name" value="DIGUANYLATE CYCLASE DGCM-RELATED"/>
    <property type="match status" value="1"/>
</dbReference>
<organism evidence="6 7">
    <name type="scientific">Pseudoduganella buxea</name>
    <dbReference type="NCBI Taxonomy" id="1949069"/>
    <lineage>
        <taxon>Bacteria</taxon>
        <taxon>Pseudomonadati</taxon>
        <taxon>Pseudomonadota</taxon>
        <taxon>Betaproteobacteria</taxon>
        <taxon>Burkholderiales</taxon>
        <taxon>Oxalobacteraceae</taxon>
        <taxon>Telluria group</taxon>
        <taxon>Pseudoduganella</taxon>
    </lineage>
</organism>
<name>A0ABQ1KP73_9BURK</name>
<proteinExistence type="predicted"/>
<dbReference type="InterPro" id="IPR029787">
    <property type="entry name" value="Nucleotide_cyclase"/>
</dbReference>
<dbReference type="Pfam" id="PF00990">
    <property type="entry name" value="GGDEF"/>
    <property type="match status" value="1"/>
</dbReference>
<feature type="transmembrane region" description="Helical" evidence="4">
    <location>
        <begin position="195"/>
        <end position="215"/>
    </location>
</feature>
<protein>
    <recommendedName>
        <fullName evidence="1">diguanylate cyclase</fullName>
        <ecNumber evidence="1">2.7.7.65</ecNumber>
    </recommendedName>
</protein>
<dbReference type="NCBIfam" id="TIGR00254">
    <property type="entry name" value="GGDEF"/>
    <property type="match status" value="1"/>
</dbReference>
<keyword evidence="4" id="KW-0472">Membrane</keyword>
<evidence type="ECO:0000256" key="1">
    <source>
        <dbReference type="ARBA" id="ARBA00012528"/>
    </source>
</evidence>
<keyword evidence="7" id="KW-1185">Reference proteome</keyword>
<dbReference type="EC" id="2.7.7.65" evidence="1"/>
<comment type="catalytic activity">
    <reaction evidence="2">
        <text>2 GTP = 3',3'-c-di-GMP + 2 diphosphate</text>
        <dbReference type="Rhea" id="RHEA:24898"/>
        <dbReference type="ChEBI" id="CHEBI:33019"/>
        <dbReference type="ChEBI" id="CHEBI:37565"/>
        <dbReference type="ChEBI" id="CHEBI:58805"/>
        <dbReference type="EC" id="2.7.7.65"/>
    </reaction>
</comment>